<accession>A0A420WG83</accession>
<dbReference type="InterPro" id="IPR009922">
    <property type="entry name" value="DUF1457"/>
</dbReference>
<proteinExistence type="predicted"/>
<dbReference type="Proteomes" id="UP000277424">
    <property type="component" value="Unassembled WGS sequence"/>
</dbReference>
<organism evidence="1 2">
    <name type="scientific">Oceanibaculum indicum</name>
    <dbReference type="NCBI Taxonomy" id="526216"/>
    <lineage>
        <taxon>Bacteria</taxon>
        <taxon>Pseudomonadati</taxon>
        <taxon>Pseudomonadota</taxon>
        <taxon>Alphaproteobacteria</taxon>
        <taxon>Rhodospirillales</taxon>
        <taxon>Oceanibaculaceae</taxon>
        <taxon>Oceanibaculum</taxon>
    </lineage>
</organism>
<dbReference type="RefSeq" id="WP_183077935.1">
    <property type="nucleotide sequence ID" value="NZ_RBIG01000002.1"/>
</dbReference>
<dbReference type="AlphaFoldDB" id="A0A420WG83"/>
<evidence type="ECO:0000313" key="1">
    <source>
        <dbReference type="EMBL" id="RKQ70010.1"/>
    </source>
</evidence>
<comment type="caution">
    <text evidence="1">The sequence shown here is derived from an EMBL/GenBank/DDBJ whole genome shotgun (WGS) entry which is preliminary data.</text>
</comment>
<protein>
    <recommendedName>
        <fullName evidence="3">PAS domain-containing protein</fullName>
    </recommendedName>
</protein>
<sequence length="185" mass="21179">MPAFRDVIYTEQNRAIYDYWSSRLDGKPAPSRNEIDPTDIPQLLRHIYMWQLEKDGTTLTGRLFGTAYTDFSGADFRGRTFEQAHRESNPLLFERLQAGHLRCLRDCDPFVVVRTNHAFNRRYRAYEGMILPVTDETGRPYILLGGLVPLFGRPTEVPSELDVGRYASEMVVENDAVIGGCKLQC</sequence>
<evidence type="ECO:0000313" key="2">
    <source>
        <dbReference type="Proteomes" id="UP000277424"/>
    </source>
</evidence>
<reference evidence="1 2" key="1">
    <citation type="submission" date="2018-10" db="EMBL/GenBank/DDBJ databases">
        <title>Comparative analysis of microorganisms from saline springs in Andes Mountain Range, Colombia.</title>
        <authorList>
            <person name="Rubin E."/>
        </authorList>
    </citation>
    <scope>NUCLEOTIDE SEQUENCE [LARGE SCALE GENOMIC DNA]</scope>
    <source>
        <strain evidence="1 2">USBA 36</strain>
    </source>
</reference>
<evidence type="ECO:0008006" key="3">
    <source>
        <dbReference type="Google" id="ProtNLM"/>
    </source>
</evidence>
<name>A0A420WG83_9PROT</name>
<dbReference type="Pfam" id="PF07310">
    <property type="entry name" value="PAS_5"/>
    <property type="match status" value="1"/>
</dbReference>
<dbReference type="EMBL" id="RBIG01000002">
    <property type="protein sequence ID" value="RKQ70010.1"/>
    <property type="molecule type" value="Genomic_DNA"/>
</dbReference>
<gene>
    <name evidence="1" type="ORF">BCL74_1946</name>
</gene>